<evidence type="ECO:0000259" key="3">
    <source>
        <dbReference type="Pfam" id="PF13505"/>
    </source>
</evidence>
<dbReference type="SUPFAM" id="SSF56925">
    <property type="entry name" value="OMPA-like"/>
    <property type="match status" value="1"/>
</dbReference>
<dbReference type="RefSeq" id="WP_039743876.1">
    <property type="nucleotide sequence ID" value="NZ_CP009788.1"/>
</dbReference>
<dbReference type="AlphaFoldDB" id="A0A0B5BI15"/>
<gene>
    <name evidence="4" type="ORF">GPICK_12935</name>
</gene>
<name>A0A0B5BI15_9BACT</name>
<feature type="chain" id="PRO_5002099019" description="Outer membrane protein beta-barrel domain-containing protein" evidence="2">
    <location>
        <begin position="22"/>
        <end position="198"/>
    </location>
</feature>
<proteinExistence type="predicted"/>
<dbReference type="InterPro" id="IPR011250">
    <property type="entry name" value="OMP/PagP_B-barrel"/>
</dbReference>
<dbReference type="Gene3D" id="2.40.160.20">
    <property type="match status" value="1"/>
</dbReference>
<accession>A0A0B5BI15</accession>
<dbReference type="OrthoDB" id="5398213at2"/>
<feature type="domain" description="Outer membrane protein beta-barrel" evidence="3">
    <location>
        <begin position="8"/>
        <end position="177"/>
    </location>
</feature>
<sequence length="198" mass="20698">MRRITVFSVILLCLATGSALAGTITGRLGLTGKAGVAVPINDSDIKGASFETDPGFAGGGGLIYGFSDHLAGELDVTHAPALDAKVVGTKAGEAQFTDISVGVQYRFMPERALVPYLGGGVDAIKGDIENSTLDWTVGGHANVGMDYFLNKSIALTMDFRGIVAAKSDIKQSGITVGKFDPTSFVATVGIRLFLPERW</sequence>
<evidence type="ECO:0000313" key="4">
    <source>
        <dbReference type="EMBL" id="AJE04140.1"/>
    </source>
</evidence>
<dbReference type="HOGENOM" id="CLU_1370481_0_0_7"/>
<protein>
    <recommendedName>
        <fullName evidence="3">Outer membrane protein beta-barrel domain-containing protein</fullName>
    </recommendedName>
</protein>
<evidence type="ECO:0000256" key="1">
    <source>
        <dbReference type="ARBA" id="ARBA00022729"/>
    </source>
</evidence>
<organism evidence="4 5">
    <name type="scientific">Geobacter pickeringii</name>
    <dbReference type="NCBI Taxonomy" id="345632"/>
    <lineage>
        <taxon>Bacteria</taxon>
        <taxon>Pseudomonadati</taxon>
        <taxon>Thermodesulfobacteriota</taxon>
        <taxon>Desulfuromonadia</taxon>
        <taxon>Geobacterales</taxon>
        <taxon>Geobacteraceae</taxon>
        <taxon>Geobacter</taxon>
    </lineage>
</organism>
<dbReference type="STRING" id="345632.GPICK_12935"/>
<evidence type="ECO:0000313" key="5">
    <source>
        <dbReference type="Proteomes" id="UP000057609"/>
    </source>
</evidence>
<keyword evidence="5" id="KW-1185">Reference proteome</keyword>
<keyword evidence="1 2" id="KW-0732">Signal</keyword>
<evidence type="ECO:0000256" key="2">
    <source>
        <dbReference type="SAM" id="SignalP"/>
    </source>
</evidence>
<dbReference type="EMBL" id="CP009788">
    <property type="protein sequence ID" value="AJE04140.1"/>
    <property type="molecule type" value="Genomic_DNA"/>
</dbReference>
<dbReference type="Proteomes" id="UP000057609">
    <property type="component" value="Chromosome"/>
</dbReference>
<dbReference type="Pfam" id="PF13505">
    <property type="entry name" value="OMP_b-brl"/>
    <property type="match status" value="1"/>
</dbReference>
<dbReference type="KEGG" id="gpi:GPICK_12935"/>
<feature type="signal peptide" evidence="2">
    <location>
        <begin position="1"/>
        <end position="21"/>
    </location>
</feature>
<dbReference type="InterPro" id="IPR027385">
    <property type="entry name" value="Beta-barrel_OMP"/>
</dbReference>
<reference evidence="4 5" key="1">
    <citation type="journal article" date="2015" name="Genome Announc.">
        <title>Complete Genome of Geobacter pickeringii G13T, a Metal-Reducing Isolate from Sedimentary Kaolin Deposits.</title>
        <authorList>
            <person name="Badalamenti J.P."/>
            <person name="Bond D.R."/>
        </authorList>
    </citation>
    <scope>NUCLEOTIDE SEQUENCE [LARGE SCALE GENOMIC DNA]</scope>
    <source>
        <strain evidence="4 5">G13</strain>
    </source>
</reference>